<dbReference type="RefSeq" id="WP_006692208.1">
    <property type="nucleotide sequence ID" value="NZ_JH376798.1"/>
</dbReference>
<dbReference type="PANTHER" id="PTHR43196">
    <property type="entry name" value="SULFATE ADENYLYLTRANSFERASE SUBUNIT 2"/>
    <property type="match status" value="1"/>
</dbReference>
<proteinExistence type="predicted"/>
<organism evidence="2 3">
    <name type="scientific">Selenomonas infelix ATCC 43532</name>
    <dbReference type="NCBI Taxonomy" id="679201"/>
    <lineage>
        <taxon>Bacteria</taxon>
        <taxon>Bacillati</taxon>
        <taxon>Bacillota</taxon>
        <taxon>Negativicutes</taxon>
        <taxon>Selenomonadales</taxon>
        <taxon>Selenomonadaceae</taxon>
        <taxon>Selenomonas</taxon>
    </lineage>
</organism>
<gene>
    <name evidence="2" type="ORF">HMPREF9334_00758</name>
</gene>
<feature type="domain" description="Phosphoadenosine phosphosulphate reductase" evidence="1">
    <location>
        <begin position="122"/>
        <end position="299"/>
    </location>
</feature>
<dbReference type="InterPro" id="IPR050128">
    <property type="entry name" value="Sulfate_adenylyltrnsfr_sub2"/>
</dbReference>
<dbReference type="InterPro" id="IPR002500">
    <property type="entry name" value="PAPS_reduct_dom"/>
</dbReference>
<dbReference type="AlphaFoldDB" id="G5GNV4"/>
<dbReference type="STRING" id="679201.HMPREF9334_00758"/>
<dbReference type="HOGENOM" id="CLU_340877_0_0_9"/>
<keyword evidence="3" id="KW-1185">Reference proteome</keyword>
<evidence type="ECO:0000259" key="1">
    <source>
        <dbReference type="Pfam" id="PF01507"/>
    </source>
</evidence>
<dbReference type="Proteomes" id="UP000004129">
    <property type="component" value="Unassembled WGS sequence"/>
</dbReference>
<dbReference type="eggNOG" id="COG1146">
    <property type="taxonomic scope" value="Bacteria"/>
</dbReference>
<accession>G5GNV4</accession>
<dbReference type="eggNOG" id="COG0175">
    <property type="taxonomic scope" value="Bacteria"/>
</dbReference>
<comment type="caution">
    <text evidence="2">The sequence shown here is derived from an EMBL/GenBank/DDBJ whole genome shotgun (WGS) entry which is preliminary data.</text>
</comment>
<sequence>MSKEPRPVYAAELDVLGFDAYWKYAHQNELPYLWAEANCYYYRGQMVAKLKGGDVYTAPQIELMPDENGDLLLPKGAELICVDVPRMVAKNREMLELIEQTTVKKIVAVYEKYRAKLDCFHVAFSGGKDSCVLLDLVKKALPQGSFVVVFGDTGMEFPDTYALVDQIEAECKAKEIPFYRAASHFTPAESWNLFGPPSRTLRWCCSVHKSTPQVLKLREITGKNDYRGLAFVGVRAHESVRRAGYQYFIDGDKTRGQYGFFPLLEWTSAELFLYIYTYDISVNEAYKKGNSRAGCLECPLSSGSSEFIRHRVYRQEIAPYFDIIEKTRETTFSQEGFRDFINRGDWKHRTDGRFIEGVKKRYIEETKAGVTHIKITGALSDWKEWMQTLDWDIPYSVEEGKNSYTISVAEQILKSNPSKAKIFRQVFRKAAYCSSCTVCAGHCRHGCISFATGKVKIADCKHCMACHDIPGGCLIYDSLKIPTGGGNVRSINSLGAHSPKTEWLEAFFQGKDDFFNENALAAPQLLKFKLFLHDAGLIDKVHLTAFGELICDIGWSTEIAWGLILTNLAAENPQLAWYIQKMEIGASYSRKNLIDMLQIEGLKERPSELVATAYRRIVSTPLGTVLNFGYVSEDGSLCRTKCVLSDARVFLYGLFKFAEKCGDYKAFTLSTLLNDTIERDGISPTRIFGVTREEAEPMLRGLSAKYPDFIDVSFTHDLEKITLAEDKSSTDVLELFRTEEV</sequence>
<evidence type="ECO:0000313" key="3">
    <source>
        <dbReference type="Proteomes" id="UP000004129"/>
    </source>
</evidence>
<dbReference type="PATRIC" id="fig|679201.3.peg.765"/>
<evidence type="ECO:0000313" key="2">
    <source>
        <dbReference type="EMBL" id="EHG21341.1"/>
    </source>
</evidence>
<dbReference type="GO" id="GO:0003824">
    <property type="term" value="F:catalytic activity"/>
    <property type="evidence" value="ECO:0007669"/>
    <property type="project" value="InterPro"/>
</dbReference>
<dbReference type="SUPFAM" id="SSF54862">
    <property type="entry name" value="4Fe-4S ferredoxins"/>
    <property type="match status" value="1"/>
</dbReference>
<dbReference type="Gene3D" id="3.40.50.620">
    <property type="entry name" value="HUPs"/>
    <property type="match status" value="1"/>
</dbReference>
<dbReference type="EMBL" id="ACZM01000007">
    <property type="protein sequence ID" value="EHG21341.1"/>
    <property type="molecule type" value="Genomic_DNA"/>
</dbReference>
<name>G5GNV4_9FIRM</name>
<dbReference type="PANTHER" id="PTHR43196:SF2">
    <property type="entry name" value="PHOSPHOADENOSINE PHOSPHOSULFATE REDUCTASE"/>
    <property type="match status" value="1"/>
</dbReference>
<dbReference type="InterPro" id="IPR014729">
    <property type="entry name" value="Rossmann-like_a/b/a_fold"/>
</dbReference>
<dbReference type="Pfam" id="PF01507">
    <property type="entry name" value="PAPS_reduct"/>
    <property type="match status" value="1"/>
</dbReference>
<protein>
    <recommendedName>
        <fullName evidence="1">Phosphoadenosine phosphosulphate reductase domain-containing protein</fullName>
    </recommendedName>
</protein>
<reference evidence="2 3" key="1">
    <citation type="submission" date="2011-08" db="EMBL/GenBank/DDBJ databases">
        <title>The Genome Sequence of Selenomonas infelix ATCC 43532.</title>
        <authorList>
            <consortium name="The Broad Institute Genome Sequencing Platform"/>
            <person name="Earl A."/>
            <person name="Ward D."/>
            <person name="Feldgarden M."/>
            <person name="Gevers D."/>
            <person name="Izard J."/>
            <person name="Blanton J.M."/>
            <person name="Baranova O.V."/>
            <person name="Dewhirst F.E."/>
            <person name="Young S.K."/>
            <person name="Zeng Q."/>
            <person name="Gargeya S."/>
            <person name="Fitzgerald M."/>
            <person name="Haas B."/>
            <person name="Abouelleil A."/>
            <person name="Alvarado L."/>
            <person name="Arachchi H.M."/>
            <person name="Berlin A."/>
            <person name="Brown A."/>
            <person name="Chapman S.B."/>
            <person name="Chen Z."/>
            <person name="Dunbar C."/>
            <person name="Freedman E."/>
            <person name="Gearin G."/>
            <person name="Gellesch M."/>
            <person name="Goldberg J."/>
            <person name="Griggs A."/>
            <person name="Gujja S."/>
            <person name="Heiman D."/>
            <person name="Howarth C."/>
            <person name="Larson L."/>
            <person name="Lui A."/>
            <person name="MacDonald P.J.P."/>
            <person name="Montmayeur A."/>
            <person name="Murphy C."/>
            <person name="Neiman D."/>
            <person name="Pearson M."/>
            <person name="Priest M."/>
            <person name="Roberts A."/>
            <person name="Saif S."/>
            <person name="Shea T."/>
            <person name="Shenoy N."/>
            <person name="Sisk P."/>
            <person name="Stolte C."/>
            <person name="Sykes S."/>
            <person name="Wortman J."/>
            <person name="Nusbaum C."/>
            <person name="Birren B."/>
        </authorList>
    </citation>
    <scope>NUCLEOTIDE SEQUENCE [LARGE SCALE GENOMIC DNA]</scope>
    <source>
        <strain evidence="2 3">ATCC 43532</strain>
    </source>
</reference>
<dbReference type="SUPFAM" id="SSF52402">
    <property type="entry name" value="Adenine nucleotide alpha hydrolases-like"/>
    <property type="match status" value="1"/>
</dbReference>